<evidence type="ECO:0000313" key="5">
    <source>
        <dbReference type="EMBL" id="RKF22412.1"/>
    </source>
</evidence>
<organism evidence="5 6">
    <name type="scientific">Altericroceibacterium spongiae</name>
    <dbReference type="NCBI Taxonomy" id="2320269"/>
    <lineage>
        <taxon>Bacteria</taxon>
        <taxon>Pseudomonadati</taxon>
        <taxon>Pseudomonadota</taxon>
        <taxon>Alphaproteobacteria</taxon>
        <taxon>Sphingomonadales</taxon>
        <taxon>Erythrobacteraceae</taxon>
        <taxon>Altericroceibacterium</taxon>
    </lineage>
</organism>
<feature type="domain" description="Secretin/TonB short N-terminal" evidence="4">
    <location>
        <begin position="63"/>
        <end position="114"/>
    </location>
</feature>
<dbReference type="GO" id="GO:0019867">
    <property type="term" value="C:outer membrane"/>
    <property type="evidence" value="ECO:0007669"/>
    <property type="project" value="InterPro"/>
</dbReference>
<gene>
    <name evidence="5" type="ORF">D6851_04055</name>
</gene>
<comment type="caution">
    <text evidence="5">The sequence shown here is derived from an EMBL/GenBank/DDBJ whole genome shotgun (WGS) entry which is preliminary data.</text>
</comment>
<name>A0A420EP10_9SPHN</name>
<evidence type="ECO:0000256" key="1">
    <source>
        <dbReference type="ARBA" id="ARBA00022448"/>
    </source>
</evidence>
<dbReference type="SMART" id="SM00965">
    <property type="entry name" value="STN"/>
    <property type="match status" value="1"/>
</dbReference>
<sequence length="246" mass="26323">MKRLPLALVPSRGSDVVLACVIALVLLLCAHDAHAQSSDRQRYDIPVLALDSALARFSEISGIDVLLREPAADQNMSNPVQGTFSPAEALHLLLEGSGLVARFTSGRSVIIVPANQAGARSRAPGTETGRNAGHARLSLDMMHVTAPRMIGQTRVGHGNEEFARRLAVRIRSYVAQSAIIEGGQAADLRLATRISPDGTLFDVQIVKGSRRPELDRRIAQSLDGAELALPPPPDLPQPLIFDVSGR</sequence>
<reference evidence="5 6" key="1">
    <citation type="submission" date="2018-09" db="EMBL/GenBank/DDBJ databases">
        <title>Altererythrobacter spongiae sp. nov., isolated from a marine sponge.</title>
        <authorList>
            <person name="Zhuang L."/>
            <person name="Luo L."/>
        </authorList>
    </citation>
    <scope>NUCLEOTIDE SEQUENCE [LARGE SCALE GENOMIC DNA]</scope>
    <source>
        <strain evidence="5 6">HN-Y73</strain>
    </source>
</reference>
<keyword evidence="6" id="KW-1185">Reference proteome</keyword>
<dbReference type="Pfam" id="PF13103">
    <property type="entry name" value="TonB_2"/>
    <property type="match status" value="1"/>
</dbReference>
<keyword evidence="2" id="KW-0472">Membrane</keyword>
<proteinExistence type="predicted"/>
<dbReference type="Pfam" id="PF07660">
    <property type="entry name" value="STN"/>
    <property type="match status" value="1"/>
</dbReference>
<dbReference type="InterPro" id="IPR011662">
    <property type="entry name" value="Secretin/TonB_short_N"/>
</dbReference>
<evidence type="ECO:0000256" key="3">
    <source>
        <dbReference type="ARBA" id="ARBA00023237"/>
    </source>
</evidence>
<evidence type="ECO:0000256" key="2">
    <source>
        <dbReference type="ARBA" id="ARBA00023136"/>
    </source>
</evidence>
<dbReference type="SUPFAM" id="SSF74653">
    <property type="entry name" value="TolA/TonB C-terminal domain"/>
    <property type="match status" value="1"/>
</dbReference>
<dbReference type="Proteomes" id="UP000284395">
    <property type="component" value="Unassembled WGS sequence"/>
</dbReference>
<evidence type="ECO:0000313" key="6">
    <source>
        <dbReference type="Proteomes" id="UP000284395"/>
    </source>
</evidence>
<dbReference type="AlphaFoldDB" id="A0A420EP10"/>
<keyword evidence="3" id="KW-0998">Cell outer membrane</keyword>
<keyword evidence="1" id="KW-0813">Transport</keyword>
<accession>A0A420EP10</accession>
<evidence type="ECO:0000259" key="4">
    <source>
        <dbReference type="SMART" id="SM00965"/>
    </source>
</evidence>
<dbReference type="EMBL" id="RAPF01000002">
    <property type="protein sequence ID" value="RKF22412.1"/>
    <property type="molecule type" value="Genomic_DNA"/>
</dbReference>
<dbReference type="Gene3D" id="3.55.50.30">
    <property type="match status" value="1"/>
</dbReference>
<protein>
    <recommendedName>
        <fullName evidence="4">Secretin/TonB short N-terminal domain-containing protein</fullName>
    </recommendedName>
</protein>
<dbReference type="Gene3D" id="3.30.1150.10">
    <property type="match status" value="1"/>
</dbReference>